<evidence type="ECO:0000256" key="1">
    <source>
        <dbReference type="SAM" id="MobiDB-lite"/>
    </source>
</evidence>
<name>A0A2M4CNU9_ANODA</name>
<feature type="region of interest" description="Disordered" evidence="1">
    <location>
        <begin position="1"/>
        <end position="35"/>
    </location>
</feature>
<protein>
    <submittedName>
        <fullName evidence="2">Uncharacterized protein</fullName>
    </submittedName>
</protein>
<dbReference type="VEuPathDB" id="VectorBase:ADAC000075"/>
<proteinExistence type="predicted"/>
<evidence type="ECO:0000313" key="2">
    <source>
        <dbReference type="EMBL" id="MBW67006.1"/>
    </source>
</evidence>
<feature type="compositionally biased region" description="Gly residues" evidence="1">
    <location>
        <begin position="16"/>
        <end position="35"/>
    </location>
</feature>
<sequence>MDKDSDKKGGGEKKGGGGGSGGAGQSGGTGLGGAAGVNDPAALLDAASLFAYWGRDPSAMAAAAASNPLFGSQFAMPGGLGGLMPNAGSSSGGANDRFSMSHQHQNTMAVAASQAASLAGLHNTGTST</sequence>
<feature type="compositionally biased region" description="Basic and acidic residues" evidence="1">
    <location>
        <begin position="1"/>
        <end position="15"/>
    </location>
</feature>
<reference evidence="2" key="1">
    <citation type="submission" date="2018-01" db="EMBL/GenBank/DDBJ databases">
        <title>An insight into the sialome of Amazonian anophelines.</title>
        <authorList>
            <person name="Ribeiro J.M."/>
            <person name="Scarpassa V."/>
            <person name="Calvo E."/>
        </authorList>
    </citation>
    <scope>NUCLEOTIDE SEQUENCE</scope>
</reference>
<dbReference type="VEuPathDB" id="VectorBase:ADAR2_000385"/>
<dbReference type="AlphaFoldDB" id="A0A2M4CNU9"/>
<organism evidence="2">
    <name type="scientific">Anopheles darlingi</name>
    <name type="common">Mosquito</name>
    <dbReference type="NCBI Taxonomy" id="43151"/>
    <lineage>
        <taxon>Eukaryota</taxon>
        <taxon>Metazoa</taxon>
        <taxon>Ecdysozoa</taxon>
        <taxon>Arthropoda</taxon>
        <taxon>Hexapoda</taxon>
        <taxon>Insecta</taxon>
        <taxon>Pterygota</taxon>
        <taxon>Neoptera</taxon>
        <taxon>Endopterygota</taxon>
        <taxon>Diptera</taxon>
        <taxon>Nematocera</taxon>
        <taxon>Culicoidea</taxon>
        <taxon>Culicidae</taxon>
        <taxon>Anophelinae</taxon>
        <taxon>Anopheles</taxon>
    </lineage>
</organism>
<accession>A0A2M4CNU9</accession>
<dbReference type="EMBL" id="GGFL01002828">
    <property type="protein sequence ID" value="MBW67006.1"/>
    <property type="molecule type" value="Transcribed_RNA"/>
</dbReference>